<feature type="signal peptide" evidence="2">
    <location>
        <begin position="1"/>
        <end position="21"/>
    </location>
</feature>
<feature type="region of interest" description="Disordered" evidence="1">
    <location>
        <begin position="23"/>
        <end position="51"/>
    </location>
</feature>
<evidence type="ECO:0000256" key="1">
    <source>
        <dbReference type="SAM" id="MobiDB-lite"/>
    </source>
</evidence>
<dbReference type="EMBL" id="CP092471">
    <property type="protein sequence ID" value="UVI39711.1"/>
    <property type="molecule type" value="Genomic_DNA"/>
</dbReference>
<gene>
    <name evidence="3" type="ORF">L1F33_01750</name>
</gene>
<dbReference type="Proteomes" id="UP001065265">
    <property type="component" value="Chromosome"/>
</dbReference>
<proteinExistence type="predicted"/>
<organism evidence="3 4">
    <name type="scientific">Qipengyuania spongiae</name>
    <dbReference type="NCBI Taxonomy" id="2909673"/>
    <lineage>
        <taxon>Bacteria</taxon>
        <taxon>Pseudomonadati</taxon>
        <taxon>Pseudomonadota</taxon>
        <taxon>Alphaproteobacteria</taxon>
        <taxon>Sphingomonadales</taxon>
        <taxon>Erythrobacteraceae</taxon>
        <taxon>Qipengyuania</taxon>
    </lineage>
</organism>
<evidence type="ECO:0000313" key="3">
    <source>
        <dbReference type="EMBL" id="UVI39711.1"/>
    </source>
</evidence>
<name>A0ABY5T331_9SPHN</name>
<evidence type="ECO:0000256" key="2">
    <source>
        <dbReference type="SAM" id="SignalP"/>
    </source>
</evidence>
<feature type="chain" id="PRO_5046211126" evidence="2">
    <location>
        <begin position="22"/>
        <end position="77"/>
    </location>
</feature>
<protein>
    <submittedName>
        <fullName evidence="3">Uncharacterized protein</fullName>
    </submittedName>
</protein>
<dbReference type="RefSeq" id="WP_265559337.1">
    <property type="nucleotide sequence ID" value="NZ_CP092471.1"/>
</dbReference>
<feature type="compositionally biased region" description="Low complexity" evidence="1">
    <location>
        <begin position="31"/>
        <end position="51"/>
    </location>
</feature>
<sequence length="77" mass="8267">MNKLALVALPLALGLVACDNAAEEPMETESTEVMTTEPMVTETPMATETPMMEEGMATEEMDTMTETPAPEATETPM</sequence>
<keyword evidence="4" id="KW-1185">Reference proteome</keyword>
<evidence type="ECO:0000313" key="4">
    <source>
        <dbReference type="Proteomes" id="UP001065265"/>
    </source>
</evidence>
<reference evidence="3" key="1">
    <citation type="submission" date="2022-02" db="EMBL/GenBank/DDBJ databases">
        <title>Qipengyuania spongiae sp. nov., isolated from marine sponge.</title>
        <authorList>
            <person name="Li Z."/>
            <person name="Zhang M."/>
        </authorList>
    </citation>
    <scope>NUCLEOTIDE SEQUENCE</scope>
    <source>
        <strain evidence="3">PHS-Z21</strain>
    </source>
</reference>
<accession>A0ABY5T331</accession>
<keyword evidence="2" id="KW-0732">Signal</keyword>